<proteinExistence type="predicted"/>
<dbReference type="PANTHER" id="PTHR39385">
    <property type="entry name" value="PROTEIN CBG20422"/>
    <property type="match status" value="1"/>
</dbReference>
<keyword evidence="2" id="KW-1185">Reference proteome</keyword>
<dbReference type="InterPro" id="IPR032675">
    <property type="entry name" value="LRR_dom_sf"/>
</dbReference>
<dbReference type="Proteomes" id="UP000046393">
    <property type="component" value="Unplaced"/>
</dbReference>
<keyword evidence="1" id="KW-0732">Signal</keyword>
<reference evidence="3 4" key="1">
    <citation type="submission" date="2017-02" db="UniProtKB">
        <authorList>
            <consortium name="WormBaseParasite"/>
        </authorList>
    </citation>
    <scope>IDENTIFICATION</scope>
</reference>
<organism evidence="2 3">
    <name type="scientific">Syphacia muris</name>
    <dbReference type="NCBI Taxonomy" id="451379"/>
    <lineage>
        <taxon>Eukaryota</taxon>
        <taxon>Metazoa</taxon>
        <taxon>Ecdysozoa</taxon>
        <taxon>Nematoda</taxon>
        <taxon>Chromadorea</taxon>
        <taxon>Rhabditida</taxon>
        <taxon>Spirurina</taxon>
        <taxon>Oxyuridomorpha</taxon>
        <taxon>Oxyuroidea</taxon>
        <taxon>Oxyuridae</taxon>
        <taxon>Syphacia</taxon>
    </lineage>
</organism>
<evidence type="ECO:0000313" key="3">
    <source>
        <dbReference type="WBParaSite" id="SMUV_0000138501-mRNA-1"/>
    </source>
</evidence>
<sequence>MSPLVLFLCYLAAISQGYEFNCLDNCICNTDDETIHCNNGGRKKLVLPKSRLRGFSIIGMTYNDIEYLPPEDELKKKFPDLRVIDVENNSNFNCTSLATYRRIRIYSDCVNTTHPKLIKGRLPDITEPDTCGMTCIANYHYEALQKYIAYLWNELKQKYENFDKQQFLEDIKKYIKDFTEKIKTINN</sequence>
<dbReference type="WBParaSite" id="SMUV_0000138501-mRNA-1">
    <property type="protein sequence ID" value="SMUV_0000138501-mRNA-1"/>
    <property type="gene ID" value="SMUV_0000138501"/>
</dbReference>
<evidence type="ECO:0000256" key="1">
    <source>
        <dbReference type="SAM" id="SignalP"/>
    </source>
</evidence>
<accession>A0A0N5AB59</accession>
<dbReference type="WBParaSite" id="SMUV_0000354001-mRNA-1">
    <property type="protein sequence ID" value="SMUV_0000354001-mRNA-1"/>
    <property type="gene ID" value="SMUV_0000354001"/>
</dbReference>
<feature type="signal peptide" evidence="1">
    <location>
        <begin position="1"/>
        <end position="17"/>
    </location>
</feature>
<dbReference type="AlphaFoldDB" id="A0A0N5AB59"/>
<dbReference type="PANTHER" id="PTHR39385:SF2">
    <property type="entry name" value="SLIT-LIKE 3 PROTEIN"/>
    <property type="match status" value="1"/>
</dbReference>
<evidence type="ECO:0000313" key="4">
    <source>
        <dbReference type="WBParaSite" id="SMUV_0000354001-mRNA-1"/>
    </source>
</evidence>
<protein>
    <submittedName>
        <fullName evidence="3 4">LRRNT domain-containing protein</fullName>
    </submittedName>
</protein>
<name>A0A0N5AB59_9BILA</name>
<feature type="chain" id="PRO_5009790759" evidence="1">
    <location>
        <begin position="18"/>
        <end position="187"/>
    </location>
</feature>
<dbReference type="Gene3D" id="3.80.10.10">
    <property type="entry name" value="Ribonuclease Inhibitor"/>
    <property type="match status" value="1"/>
</dbReference>
<evidence type="ECO:0000313" key="2">
    <source>
        <dbReference type="Proteomes" id="UP000046393"/>
    </source>
</evidence>